<proteinExistence type="predicted"/>
<keyword evidence="2" id="KW-1185">Reference proteome</keyword>
<dbReference type="EMBL" id="CP090958">
    <property type="protein sequence ID" value="WGW12758.1"/>
    <property type="molecule type" value="Genomic_DNA"/>
</dbReference>
<dbReference type="RefSeq" id="WP_349639562.1">
    <property type="nucleotide sequence ID" value="NZ_CP090958.1"/>
</dbReference>
<organism evidence="1 2">
    <name type="scientific">Saxibacter everestensis</name>
    <dbReference type="NCBI Taxonomy" id="2909229"/>
    <lineage>
        <taxon>Bacteria</taxon>
        <taxon>Bacillati</taxon>
        <taxon>Actinomycetota</taxon>
        <taxon>Actinomycetes</taxon>
        <taxon>Micrococcales</taxon>
        <taxon>Brevibacteriaceae</taxon>
        <taxon>Saxibacter</taxon>
    </lineage>
</organism>
<evidence type="ECO:0008006" key="3">
    <source>
        <dbReference type="Google" id="ProtNLM"/>
    </source>
</evidence>
<reference evidence="1 2" key="1">
    <citation type="submission" date="2023-05" db="EMBL/GenBank/DDBJ databases">
        <title>Lithophilousrod everest ZFBP1038 complete genpme.</title>
        <authorList>
            <person name="Tian M."/>
        </authorList>
    </citation>
    <scope>NUCLEOTIDE SEQUENCE [LARGE SCALE GENOMIC DNA]</scope>
    <source>
        <strain evidence="1 2">ZFBP1038</strain>
    </source>
</reference>
<accession>A0ABY8QUU3</accession>
<gene>
    <name evidence="1" type="ORF">LWF01_03005</name>
</gene>
<dbReference type="Gene3D" id="2.60.120.260">
    <property type="entry name" value="Galactose-binding domain-like"/>
    <property type="match status" value="1"/>
</dbReference>
<name>A0ABY8QUU3_9MICO</name>
<evidence type="ECO:0000313" key="1">
    <source>
        <dbReference type="EMBL" id="WGW12758.1"/>
    </source>
</evidence>
<sequence length="700" mass="75303">MPIVVDPGFVPVPSLAPVVSPDGVLSVEVDRVNAGALLHAAFDPYRPEKVLRRNLVSNPSFETGTAGWSADSGVTLAPTTVFAGQMNGTVGSSIALLTVGSGYASPYAKLETHADNAMPVTPGGWVAVRFWAATESTGEQIRVQLRFGTPSEGYAYYAGSFAPAGFYTGKFFTFAARIPTGKTVVRVQSQLFSGSTTVNLAAGKRMWADQIIACTGSTQADVLAAVAAYFDGDTPDTPNLAYRFTAAPHASPSEEYIPAVPHAEPGRTEEILRTNYARNPGFSGASVGDIGTWDDSSTWFTTSQPATRVARFTYTGATATGNYYFVNLPAGLTPIRKGQRFTFGLTVKNAGTVAIKAFIRSAFNADESGDARTTPVTIAAGAQQRLTVTSTASPSDGSTVRVWAALFDPAAGSLVDVSEPQIEWGTVATPFFGDWFVDGPDLSYRWVPDNPYRIEEYRPARASTLPQKVRFERGDGTPVRSGNPAWAPGGYATAYDHEAPLGVGASWRAVPIYADGTEGQPTAGVSTLIPEPPRQTVWIKSTTDPNESMKIDPTEWFQPSYADRTSSTSIQGDRFPAMTWDMHASLTGTLKFKTRSKAETGRLATLLDSGPLLIQWNRIAGIEDFYFLPGAISKRIVTYTEQGPVFEFTIPVTECRRPATVDAPLRIPGLSWNTVAENYASWTELSTQVPSWRALLGVHR</sequence>
<protein>
    <recommendedName>
        <fullName evidence="3">Minor tail protein</fullName>
    </recommendedName>
</protein>
<dbReference type="Proteomes" id="UP001209083">
    <property type="component" value="Chromosome"/>
</dbReference>
<evidence type="ECO:0000313" key="2">
    <source>
        <dbReference type="Proteomes" id="UP001209083"/>
    </source>
</evidence>